<feature type="region of interest" description="Disordered" evidence="1">
    <location>
        <begin position="499"/>
        <end position="532"/>
    </location>
</feature>
<keyword evidence="4" id="KW-1185">Reference proteome</keyword>
<dbReference type="EMBL" id="GL378332">
    <property type="protein sequence ID" value="EFJ50251.1"/>
    <property type="molecule type" value="Genomic_DNA"/>
</dbReference>
<keyword evidence="2" id="KW-0472">Membrane</keyword>
<feature type="region of interest" description="Disordered" evidence="1">
    <location>
        <begin position="310"/>
        <end position="336"/>
    </location>
</feature>
<accession>D8TR03</accession>
<feature type="transmembrane region" description="Helical" evidence="2">
    <location>
        <begin position="907"/>
        <end position="931"/>
    </location>
</feature>
<organism evidence="4">
    <name type="scientific">Volvox carteri f. nagariensis</name>
    <dbReference type="NCBI Taxonomy" id="3068"/>
    <lineage>
        <taxon>Eukaryota</taxon>
        <taxon>Viridiplantae</taxon>
        <taxon>Chlorophyta</taxon>
        <taxon>core chlorophytes</taxon>
        <taxon>Chlorophyceae</taxon>
        <taxon>CS clade</taxon>
        <taxon>Chlamydomonadales</taxon>
        <taxon>Volvocaceae</taxon>
        <taxon>Volvox</taxon>
    </lineage>
</organism>
<dbReference type="GeneID" id="9623441"/>
<feature type="compositionally biased region" description="Polar residues" evidence="1">
    <location>
        <begin position="230"/>
        <end position="239"/>
    </location>
</feature>
<feature type="region of interest" description="Disordered" evidence="1">
    <location>
        <begin position="634"/>
        <end position="662"/>
    </location>
</feature>
<keyword evidence="2" id="KW-1133">Transmembrane helix</keyword>
<feature type="compositionally biased region" description="Polar residues" evidence="1">
    <location>
        <begin position="206"/>
        <end position="221"/>
    </location>
</feature>
<protein>
    <submittedName>
        <fullName evidence="3">Uncharacterized protein</fullName>
    </submittedName>
</protein>
<feature type="compositionally biased region" description="Basic and acidic residues" evidence="1">
    <location>
        <begin position="318"/>
        <end position="332"/>
    </location>
</feature>
<feature type="region of interest" description="Disordered" evidence="1">
    <location>
        <begin position="38"/>
        <end position="64"/>
    </location>
</feature>
<dbReference type="RefSeq" id="XP_002948871.1">
    <property type="nucleotide sequence ID" value="XM_002948825.1"/>
</dbReference>
<proteinExistence type="predicted"/>
<evidence type="ECO:0000256" key="1">
    <source>
        <dbReference type="SAM" id="MobiDB-lite"/>
    </source>
</evidence>
<dbReference type="Proteomes" id="UP000001058">
    <property type="component" value="Unassembled WGS sequence"/>
</dbReference>
<evidence type="ECO:0000313" key="3">
    <source>
        <dbReference type="EMBL" id="EFJ50251.1"/>
    </source>
</evidence>
<gene>
    <name evidence="3" type="ORF">VOLCADRAFT_89178</name>
</gene>
<feature type="region of interest" description="Disordered" evidence="1">
    <location>
        <begin position="165"/>
        <end position="239"/>
    </location>
</feature>
<name>D8TR03_VOLCA</name>
<dbReference type="OrthoDB" id="10493019at2759"/>
<evidence type="ECO:0000313" key="4">
    <source>
        <dbReference type="Proteomes" id="UP000001058"/>
    </source>
</evidence>
<evidence type="ECO:0000256" key="2">
    <source>
        <dbReference type="SAM" id="Phobius"/>
    </source>
</evidence>
<dbReference type="KEGG" id="vcn:VOLCADRAFT_89178"/>
<feature type="compositionally biased region" description="Polar residues" evidence="1">
    <location>
        <begin position="185"/>
        <end position="198"/>
    </location>
</feature>
<feature type="region of interest" description="Disordered" evidence="1">
    <location>
        <begin position="974"/>
        <end position="1000"/>
    </location>
</feature>
<reference evidence="3 4" key="1">
    <citation type="journal article" date="2010" name="Science">
        <title>Genomic analysis of organismal complexity in the multicellular green alga Volvox carteri.</title>
        <authorList>
            <person name="Prochnik S.E."/>
            <person name="Umen J."/>
            <person name="Nedelcu A.M."/>
            <person name="Hallmann A."/>
            <person name="Miller S.M."/>
            <person name="Nishii I."/>
            <person name="Ferris P."/>
            <person name="Kuo A."/>
            <person name="Mitros T."/>
            <person name="Fritz-Laylin L.K."/>
            <person name="Hellsten U."/>
            <person name="Chapman J."/>
            <person name="Simakov O."/>
            <person name="Rensing S.A."/>
            <person name="Terry A."/>
            <person name="Pangilinan J."/>
            <person name="Kapitonov V."/>
            <person name="Jurka J."/>
            <person name="Salamov A."/>
            <person name="Shapiro H."/>
            <person name="Schmutz J."/>
            <person name="Grimwood J."/>
            <person name="Lindquist E."/>
            <person name="Lucas S."/>
            <person name="Grigoriev I.V."/>
            <person name="Schmitt R."/>
            <person name="Kirk D."/>
            <person name="Rokhsar D.S."/>
        </authorList>
    </citation>
    <scope>NUCLEOTIDE SEQUENCE [LARGE SCALE GENOMIC DNA]</scope>
    <source>
        <strain evidence="4">f. Nagariensis / Eve</strain>
    </source>
</reference>
<keyword evidence="2" id="KW-0812">Transmembrane</keyword>
<feature type="compositionally biased region" description="Polar residues" evidence="1">
    <location>
        <begin position="165"/>
        <end position="178"/>
    </location>
</feature>
<feature type="transmembrane region" description="Helical" evidence="2">
    <location>
        <begin position="877"/>
        <end position="895"/>
    </location>
</feature>
<feature type="compositionally biased region" description="Pro residues" evidence="1">
    <location>
        <begin position="46"/>
        <end position="61"/>
    </location>
</feature>
<sequence length="1878" mass="192856">MCTKRRLPPSATAVLKHAGLPRKISLGAVAEQLDDVAPGMDWEDLPPTPGLPPTPADPKTPPSVSTILTPASPSLAYAGSAGSFQSPLSPLSAHVASLRECWSKKTVAGRTQDPVALPTVDGSDFEPGASALGEGLSPQQELERIGRVGAMVALFDDATRLSDGSSVSFCTTPSQSPLQPDHTRASTPASTTGGTPQSGRRLHVQPPTTATRANNASSMAPSSGPYRLGPSSSNRNSKFVCQPTNISAVTSQHSPRGKKIVNSSALARAAAAASGAAAPFGKMRGQLRRPVCRYSIDSVCSDIIPSTRPISTSQLLREQPDTSPPRRSEQRSLFKQLPRTPITPPVLYSPADTLPLLRSPCLPSPGALFSPLKPLPQPLPLCGMDDVMPMASPIPSAIDRSRASLAPADSGVAVLGARERRRRLRLEESFLSPMAESSQLLSAGAMHAGEIPTRRRALTAVKSQRGMGGDASGASDAEDEFGLPAWAWRSVAVLMSQNTEANGQHEQLPQPASEAGRQSQLQGYAQDDPSLVPLRRLSGTPHRWRGQSAATPAAQLLPAAAGMRLAAATAVPGEPSNCLRYQCRPTSPGEDVDVDEGHTAVLLSLHAARGRYSPKSTMTFTPVASDYAVGAAASSAHSSDSDEPSAPLPVHDGAGGWEQDAGILTSPGARLLPFSGTHIDALVFESLGISCTEHGLAELKMRESDEGGHAVALAAPTPATAQYQLADNIVAPLVVEVPAGPTKDSCSDSASKSSFELHCHPGQDAVASPRLTAAGVVIKDTGEAACLLGSIAMKDVWRNEDTSAPKIVELPHVIAALAAAKSVFNSPRASRALCNPQTSVAAIADKAALGHTLGAAVCAAGAMAVAATAKTLARTPLFAVAGVAAAVLLASKALLRRGRRRKGRRSLVAAQLSVGGLGNCGLGASIAVGALPQTLRLSSSASATASLEVQSMGQCPDSPGRSGDLVLRISRDGKDAADGKRGSRSVANSHVASPADVTVGLPSPDASSLLAAARPRTEENRRALLRIAAEAVDTCSIALSAMRVAGSDRAAMRRLAKACGVYAGMQMAATGNGQPEVVDPTSADWSAVQELVCRRLSRPRRPAAPWPATPTIPEASECAAAAVVPAAQCRVAGQPALAPCSTAAVEMGPSPVAGASCLSISEHHASVTEADGQLGLHPEAASSDSVMALSDCSVPQQCPEVNPLGVVFGVKSTSRAARASVEAALSAQEKLLMLMSKASADAGASSVKLPSAVRHCGAGLAAAAAEAAAVALVAVRKSISGEGALSKLADTHCILSGDTSLSDSGSSSATASSADKACVFATESSSALEALAQLCRTGHAAFALAASTCSSISALAAAAETAALEALAIHREEALAIYATALAEESEISVHASSAEDIAYQELWEARRAPERLAIEMASAAAAQLAEAGEEDAMKVLGARREQQLQEVAQVIASNVTLAARVDSACARAMPAHWSQPQQLLGCIAYEEATGADVPVCCPTYEEAAMTTYATDRQELLSRVSLAAACHAAEEAEGSAAAAAAVQELLRDRALKLHVVSEAAAADSAVRVLAETQEEAALARLVRARTVLVGVCFAVEAMDAATALRACVAESAALKALYRRRLRCKAAYAGVAAATAAAAAAAIAAEEEALEQFAFWRQRRLADDKDAVVPSVQLSAGAPETGNKVHDQPQTLVTRNIVNEATSAVVAMQAASSGEGTWWALADEGVQAGGVDAAVSTSDLADTVAAGQAWCMLGFLQLQKQQLSLYATALGTTMAAIAAAASAKSSECVAEGSGCGLGGSGVNGAGGKVVRMQGSGENRPVCRPFPVRCFPLHSLGGDGVEEAEEAADVVSRVTSFPVRFSDDESTDEELSEESDVYM</sequence>
<dbReference type="InParanoid" id="D8TR03"/>